<dbReference type="Proteomes" id="UP000800036">
    <property type="component" value="Unassembled WGS sequence"/>
</dbReference>
<evidence type="ECO:0000256" key="1">
    <source>
        <dbReference type="SAM" id="MobiDB-lite"/>
    </source>
</evidence>
<protein>
    <submittedName>
        <fullName evidence="2">Uncharacterized protein</fullName>
    </submittedName>
</protein>
<accession>A0A6A5UQU7</accession>
<gene>
    <name evidence="2" type="ORF">BU23DRAFT_573456</name>
</gene>
<keyword evidence="3" id="KW-1185">Reference proteome</keyword>
<dbReference type="EMBL" id="ML976737">
    <property type="protein sequence ID" value="KAF1967068.1"/>
    <property type="molecule type" value="Genomic_DNA"/>
</dbReference>
<name>A0A6A5UQU7_9PLEO</name>
<reference evidence="2" key="1">
    <citation type="journal article" date="2020" name="Stud. Mycol.">
        <title>101 Dothideomycetes genomes: a test case for predicting lifestyles and emergence of pathogens.</title>
        <authorList>
            <person name="Haridas S."/>
            <person name="Albert R."/>
            <person name="Binder M."/>
            <person name="Bloem J."/>
            <person name="Labutti K."/>
            <person name="Salamov A."/>
            <person name="Andreopoulos B."/>
            <person name="Baker S."/>
            <person name="Barry K."/>
            <person name="Bills G."/>
            <person name="Bluhm B."/>
            <person name="Cannon C."/>
            <person name="Castanera R."/>
            <person name="Culley D."/>
            <person name="Daum C."/>
            <person name="Ezra D."/>
            <person name="Gonzalez J."/>
            <person name="Henrissat B."/>
            <person name="Kuo A."/>
            <person name="Liang C."/>
            <person name="Lipzen A."/>
            <person name="Lutzoni F."/>
            <person name="Magnuson J."/>
            <person name="Mondo S."/>
            <person name="Nolan M."/>
            <person name="Ohm R."/>
            <person name="Pangilinan J."/>
            <person name="Park H.-J."/>
            <person name="Ramirez L."/>
            <person name="Alfaro M."/>
            <person name="Sun H."/>
            <person name="Tritt A."/>
            <person name="Yoshinaga Y."/>
            <person name="Zwiers L.-H."/>
            <person name="Turgeon B."/>
            <person name="Goodwin S."/>
            <person name="Spatafora J."/>
            <person name="Crous P."/>
            <person name="Grigoriev I."/>
        </authorList>
    </citation>
    <scope>NUCLEOTIDE SEQUENCE</scope>
    <source>
        <strain evidence="2">CBS 107.79</strain>
    </source>
</reference>
<sequence>MCDVLPRSSSLYTTQPSGKCDEDGVPDSSRRRRFAGRHAHVRCSIKADGGAQDKRQVFPASGIVGALTVAKRRKSKLVLAISTGLALPARLAKHVAASLSVSVYQQIAIHGCVSCATELARGLRGCVLHWRSTDTSYQAATQLRGGNKRWHASSLIVATERTPWGEARGYWQLSCIAPW</sequence>
<feature type="region of interest" description="Disordered" evidence="1">
    <location>
        <begin position="1"/>
        <end position="29"/>
    </location>
</feature>
<feature type="compositionally biased region" description="Polar residues" evidence="1">
    <location>
        <begin position="7"/>
        <end position="17"/>
    </location>
</feature>
<evidence type="ECO:0000313" key="2">
    <source>
        <dbReference type="EMBL" id="KAF1967068.1"/>
    </source>
</evidence>
<proteinExistence type="predicted"/>
<evidence type="ECO:0000313" key="3">
    <source>
        <dbReference type="Proteomes" id="UP000800036"/>
    </source>
</evidence>
<organism evidence="2 3">
    <name type="scientific">Bimuria novae-zelandiae CBS 107.79</name>
    <dbReference type="NCBI Taxonomy" id="1447943"/>
    <lineage>
        <taxon>Eukaryota</taxon>
        <taxon>Fungi</taxon>
        <taxon>Dikarya</taxon>
        <taxon>Ascomycota</taxon>
        <taxon>Pezizomycotina</taxon>
        <taxon>Dothideomycetes</taxon>
        <taxon>Pleosporomycetidae</taxon>
        <taxon>Pleosporales</taxon>
        <taxon>Massarineae</taxon>
        <taxon>Didymosphaeriaceae</taxon>
        <taxon>Bimuria</taxon>
    </lineage>
</organism>
<dbReference type="AlphaFoldDB" id="A0A6A5UQU7"/>